<name>A0ACB7CJ52_9ASCO</name>
<protein>
    <submittedName>
        <fullName evidence="1">Uncharacterized protein</fullName>
    </submittedName>
</protein>
<proteinExistence type="predicted"/>
<dbReference type="Proteomes" id="UP000768646">
    <property type="component" value="Unassembled WGS sequence"/>
</dbReference>
<reference evidence="1 2" key="1">
    <citation type="journal article" date="2021" name="Commun. Biol.">
        <title>Genomic insights into the host specific adaptation of the Pneumocystis genus.</title>
        <authorList>
            <person name="Cisse O.H."/>
            <person name="Ma L."/>
            <person name="Dekker J.P."/>
            <person name="Khil P.P."/>
            <person name="Youn J.-H."/>
            <person name="Brenchley J.M."/>
            <person name="Blair R."/>
            <person name="Pahar B."/>
            <person name="Chabe M."/>
            <person name="Van Rompay K.K.A."/>
            <person name="Keesler R."/>
            <person name="Sukura A."/>
            <person name="Hirsch V."/>
            <person name="Kutty G."/>
            <person name="Liu Y."/>
            <person name="Peng L."/>
            <person name="Chen J."/>
            <person name="Song J."/>
            <person name="Weissenbacher-Lang C."/>
            <person name="Xu J."/>
            <person name="Upham N.S."/>
            <person name="Stajich J.E."/>
            <person name="Cuomo C.A."/>
            <person name="Cushion M.T."/>
            <person name="Kovacs J.A."/>
        </authorList>
    </citation>
    <scope>NUCLEOTIDE SEQUENCE [LARGE SCALE GENOMIC DNA]</scope>
    <source>
        <strain evidence="1 2">RABM</strain>
    </source>
</reference>
<comment type="caution">
    <text evidence="1">The sequence shown here is derived from an EMBL/GenBank/DDBJ whole genome shotgun (WGS) entry which is preliminary data.</text>
</comment>
<accession>A0ACB7CJ52</accession>
<gene>
    <name evidence="1" type="ORF">PORY_000037</name>
</gene>
<sequence>MVCEKNCKNVEKMQEDLSSKLSNVCGRCKSVDACFFSKSEAFCSQCFMTYFTRKFHKTMDVFLKSRDFPQKNKVLIAISTGASLALVKLLSQEQHTFIFKTYFSTFSFIHIEEDNLVESEPSPSYIHQKINEVFPESLFFSINLKNYILSSVDNIKLFFDKASNTVLGSQVSGESIRSIDDILSPLLSSTSRADILRQLRNNIIYDFSEKNGYNVIIWGDTATSIASKVISETAKGRGYSIPWETHGKIKYANDIWLLRPMKDLTKHEVYFFLQSNGIKSEIKKVDHKITTIDELVNQYIDNLEKSNPNFIFTIYRTASKLQIPKIENTKNESSNFCFICKMPKENNIKDWIEKITINKVNDNKINDNDVNDNYRKYNNRTEDICYGCFVMLKGAKEHLVFPCIRTENIHQIRNSKDEVLSKYLIE</sequence>
<organism evidence="1 2">
    <name type="scientific">Pneumocystis oryctolagi</name>
    <dbReference type="NCBI Taxonomy" id="42067"/>
    <lineage>
        <taxon>Eukaryota</taxon>
        <taxon>Fungi</taxon>
        <taxon>Dikarya</taxon>
        <taxon>Ascomycota</taxon>
        <taxon>Taphrinomycotina</taxon>
        <taxon>Pneumocystomycetes</taxon>
        <taxon>Pneumocystaceae</taxon>
        <taxon>Pneumocystis</taxon>
    </lineage>
</organism>
<evidence type="ECO:0000313" key="2">
    <source>
        <dbReference type="Proteomes" id="UP000768646"/>
    </source>
</evidence>
<evidence type="ECO:0000313" key="1">
    <source>
        <dbReference type="EMBL" id="KAG4306049.1"/>
    </source>
</evidence>
<keyword evidence="2" id="KW-1185">Reference proteome</keyword>
<dbReference type="EMBL" id="JABTEG010000001">
    <property type="protein sequence ID" value="KAG4306049.1"/>
    <property type="molecule type" value="Genomic_DNA"/>
</dbReference>